<dbReference type="Gene3D" id="3.40.710.10">
    <property type="entry name" value="DD-peptidase/beta-lactamase superfamily"/>
    <property type="match status" value="1"/>
</dbReference>
<evidence type="ECO:0000259" key="2">
    <source>
        <dbReference type="Pfam" id="PF00144"/>
    </source>
</evidence>
<evidence type="ECO:0000256" key="1">
    <source>
        <dbReference type="ARBA" id="ARBA00038215"/>
    </source>
</evidence>
<protein>
    <submittedName>
        <fullName evidence="4">Beta-lactamase/transpeptidase-like protein</fullName>
    </submittedName>
</protein>
<dbReference type="VEuPathDB" id="FungiDB:BO80DRAFT_427300"/>
<dbReference type="AlphaFoldDB" id="A0A395GUV3"/>
<evidence type="ECO:0000313" key="5">
    <source>
        <dbReference type="Proteomes" id="UP000249402"/>
    </source>
</evidence>
<feature type="domain" description="Peptidase S12 Pab87-related C-terminal" evidence="3">
    <location>
        <begin position="414"/>
        <end position="513"/>
    </location>
</feature>
<dbReference type="GeneID" id="37224837"/>
<dbReference type="STRING" id="1448316.A0A395GUV3"/>
<evidence type="ECO:0000313" key="4">
    <source>
        <dbReference type="EMBL" id="RAK98457.1"/>
    </source>
</evidence>
<organism evidence="4 5">
    <name type="scientific">Aspergillus ibericus CBS 121593</name>
    <dbReference type="NCBI Taxonomy" id="1448316"/>
    <lineage>
        <taxon>Eukaryota</taxon>
        <taxon>Fungi</taxon>
        <taxon>Dikarya</taxon>
        <taxon>Ascomycota</taxon>
        <taxon>Pezizomycotina</taxon>
        <taxon>Eurotiomycetes</taxon>
        <taxon>Eurotiomycetidae</taxon>
        <taxon>Eurotiales</taxon>
        <taxon>Aspergillaceae</taxon>
        <taxon>Aspergillus</taxon>
        <taxon>Aspergillus subgen. Circumdati</taxon>
    </lineage>
</organism>
<dbReference type="InterPro" id="IPR050491">
    <property type="entry name" value="AmpC-like"/>
</dbReference>
<dbReference type="Pfam" id="PF00144">
    <property type="entry name" value="Beta-lactamase"/>
    <property type="match status" value="1"/>
</dbReference>
<sequence length="516" mass="57603">MGLREMINPITPEFDDLVEKLLGKWKIPGLSIAIVHGSSTYAKAYGIASFPSTPMTVDSLFSTCSTTKAFTAAALSLAIDDSKSTPNPISWSTPVSSLIRDDFVLSTPSATAHTTIEDILSHRSGLPGHFGVMAFAFPDEDLCTAVRKLRHLPLAYPPRTKFNYCNHMFMVASYLIEQINGEDMGTTLKKRIWDPLGMSDTYFSVDEVKGIPTASERLVKGYTWNPETNSYHEEPYMNYTPITGTGAMVSNVLDYAKWLRALVYQTGPISPEGHTALRLPRTVIAQADWDNMLAPPGAYHLYTMGWFVDYYHGEQIYWHTGSWYGFGIMVGFLPARGFAFAMMGNTQNARIAQLELYLYLIDGLIGKSGDGAAAEREAHVRRLGEKIQEMERGFTESVEQVIERLFPGLERRLPHALALGAYAGKYEHPAYGDLVLRERDGKLVVDLTDRVLKKCLRFEHVSGEFFVTKYYTPGAEAVDPDYMKAEFYVDAKGVATELGIDMEPALGGKIWFKRAH</sequence>
<dbReference type="InterPro" id="IPR001466">
    <property type="entry name" value="Beta-lactam-related"/>
</dbReference>
<dbReference type="InterPro" id="IPR021860">
    <property type="entry name" value="Peptidase_S12_Pab87-rel_C"/>
</dbReference>
<dbReference type="RefSeq" id="XP_025572785.1">
    <property type="nucleotide sequence ID" value="XM_025719972.1"/>
</dbReference>
<dbReference type="InterPro" id="IPR012338">
    <property type="entry name" value="Beta-lactam/transpept-like"/>
</dbReference>
<evidence type="ECO:0000259" key="3">
    <source>
        <dbReference type="Pfam" id="PF11954"/>
    </source>
</evidence>
<dbReference type="Pfam" id="PF11954">
    <property type="entry name" value="DUF3471"/>
    <property type="match status" value="1"/>
</dbReference>
<feature type="domain" description="Beta-lactamase-related" evidence="2">
    <location>
        <begin position="14"/>
        <end position="348"/>
    </location>
</feature>
<gene>
    <name evidence="4" type="ORF">BO80DRAFT_427300</name>
</gene>
<keyword evidence="5" id="KW-1185">Reference proteome</keyword>
<dbReference type="EMBL" id="KZ824453">
    <property type="protein sequence ID" value="RAK98457.1"/>
    <property type="molecule type" value="Genomic_DNA"/>
</dbReference>
<comment type="similarity">
    <text evidence="1">Belongs to the peptidase S12 family.</text>
</comment>
<dbReference type="Proteomes" id="UP000249402">
    <property type="component" value="Unassembled WGS sequence"/>
</dbReference>
<name>A0A395GUV3_9EURO</name>
<dbReference type="PANTHER" id="PTHR46825">
    <property type="entry name" value="D-ALANYL-D-ALANINE-CARBOXYPEPTIDASE/ENDOPEPTIDASE AMPH"/>
    <property type="match status" value="1"/>
</dbReference>
<dbReference type="Gene3D" id="2.40.128.600">
    <property type="match status" value="1"/>
</dbReference>
<proteinExistence type="inferred from homology"/>
<dbReference type="PANTHER" id="PTHR46825:SF9">
    <property type="entry name" value="BETA-LACTAMASE-RELATED DOMAIN-CONTAINING PROTEIN"/>
    <property type="match status" value="1"/>
</dbReference>
<dbReference type="SUPFAM" id="SSF56601">
    <property type="entry name" value="beta-lactamase/transpeptidase-like"/>
    <property type="match status" value="1"/>
</dbReference>
<accession>A0A395GUV3</accession>
<reference evidence="4 5" key="1">
    <citation type="submission" date="2018-02" db="EMBL/GenBank/DDBJ databases">
        <title>The genomes of Aspergillus section Nigri reveals drivers in fungal speciation.</title>
        <authorList>
            <consortium name="DOE Joint Genome Institute"/>
            <person name="Vesth T.C."/>
            <person name="Nybo J."/>
            <person name="Theobald S."/>
            <person name="Brandl J."/>
            <person name="Frisvad J.C."/>
            <person name="Nielsen K.F."/>
            <person name="Lyhne E.K."/>
            <person name="Kogle M.E."/>
            <person name="Kuo A."/>
            <person name="Riley R."/>
            <person name="Clum A."/>
            <person name="Nolan M."/>
            <person name="Lipzen A."/>
            <person name="Salamov A."/>
            <person name="Henrissat B."/>
            <person name="Wiebenga A."/>
            <person name="De vries R.P."/>
            <person name="Grigoriev I.V."/>
            <person name="Mortensen U.H."/>
            <person name="Andersen M.R."/>
            <person name="Baker S.E."/>
        </authorList>
    </citation>
    <scope>NUCLEOTIDE SEQUENCE [LARGE SCALE GENOMIC DNA]</scope>
    <source>
        <strain evidence="4 5">CBS 121593</strain>
    </source>
</reference>
<dbReference type="OrthoDB" id="10253869at2759"/>